<gene>
    <name evidence="2" type="ORF">Anapl_14590</name>
</gene>
<accession>R0L0C5</accession>
<sequence>MGPLASPYPWRCPRNGDESGPRILPCSQLPAPIIPEVVPGPGGVQGWTPPCECSSSPAPSTPSSPIPTDVMASVSRSLLSPPVTRRTRFGNSQDSKLTLRTVLSSEASYANVYGPGPAALLVLPTRPGDALQAGGFHIMNDARLLSSHIQV</sequence>
<feature type="region of interest" description="Disordered" evidence="1">
    <location>
        <begin position="41"/>
        <end position="92"/>
    </location>
</feature>
<evidence type="ECO:0000313" key="3">
    <source>
        <dbReference type="Proteomes" id="UP000296049"/>
    </source>
</evidence>
<name>R0L0C5_ANAPL</name>
<feature type="region of interest" description="Disordered" evidence="1">
    <location>
        <begin position="1"/>
        <end position="21"/>
    </location>
</feature>
<evidence type="ECO:0000256" key="1">
    <source>
        <dbReference type="SAM" id="MobiDB-lite"/>
    </source>
</evidence>
<feature type="compositionally biased region" description="Low complexity" evidence="1">
    <location>
        <begin position="46"/>
        <end position="58"/>
    </location>
</feature>
<dbReference type="AlphaFoldDB" id="R0L0C5"/>
<reference evidence="3" key="1">
    <citation type="journal article" date="2013" name="Nat. Genet.">
        <title>The duck genome and transcriptome provide insight into an avian influenza virus reservoir species.</title>
        <authorList>
            <person name="Huang Y."/>
            <person name="Li Y."/>
            <person name="Burt D.W."/>
            <person name="Chen H."/>
            <person name="Zhang Y."/>
            <person name="Qian W."/>
            <person name="Kim H."/>
            <person name="Gan S."/>
            <person name="Zhao Y."/>
            <person name="Li J."/>
            <person name="Yi K."/>
            <person name="Feng H."/>
            <person name="Zhu P."/>
            <person name="Li B."/>
            <person name="Liu Q."/>
            <person name="Fairley S."/>
            <person name="Magor K.E."/>
            <person name="Du Z."/>
            <person name="Hu X."/>
            <person name="Goodman L."/>
            <person name="Tafer H."/>
            <person name="Vignal A."/>
            <person name="Lee T."/>
            <person name="Kim K.W."/>
            <person name="Sheng Z."/>
            <person name="An Y."/>
            <person name="Searle S."/>
            <person name="Herrero J."/>
            <person name="Groenen M.A."/>
            <person name="Crooijmans R.P."/>
            <person name="Faraut T."/>
            <person name="Cai Q."/>
            <person name="Webster R.G."/>
            <person name="Aldridge J.R."/>
            <person name="Warren W.C."/>
            <person name="Bartschat S."/>
            <person name="Kehr S."/>
            <person name="Marz M."/>
            <person name="Stadler P.F."/>
            <person name="Smith J."/>
            <person name="Kraus R.H."/>
            <person name="Zhao Y."/>
            <person name="Ren L."/>
            <person name="Fei J."/>
            <person name="Morisson M."/>
            <person name="Kaiser P."/>
            <person name="Griffin D.K."/>
            <person name="Rao M."/>
            <person name="Pitel F."/>
            <person name="Wang J."/>
            <person name="Li N."/>
        </authorList>
    </citation>
    <scope>NUCLEOTIDE SEQUENCE [LARGE SCALE GENOMIC DNA]</scope>
</reference>
<protein>
    <submittedName>
        <fullName evidence="2">Uncharacterized protein</fullName>
    </submittedName>
</protein>
<organism evidence="2 3">
    <name type="scientific">Anas platyrhynchos</name>
    <name type="common">Mallard</name>
    <name type="synonym">Anas boschas</name>
    <dbReference type="NCBI Taxonomy" id="8839"/>
    <lineage>
        <taxon>Eukaryota</taxon>
        <taxon>Metazoa</taxon>
        <taxon>Chordata</taxon>
        <taxon>Craniata</taxon>
        <taxon>Vertebrata</taxon>
        <taxon>Euteleostomi</taxon>
        <taxon>Archelosauria</taxon>
        <taxon>Archosauria</taxon>
        <taxon>Dinosauria</taxon>
        <taxon>Saurischia</taxon>
        <taxon>Theropoda</taxon>
        <taxon>Coelurosauria</taxon>
        <taxon>Aves</taxon>
        <taxon>Neognathae</taxon>
        <taxon>Galloanserae</taxon>
        <taxon>Anseriformes</taxon>
        <taxon>Anatidae</taxon>
        <taxon>Anatinae</taxon>
        <taxon>Anas</taxon>
    </lineage>
</organism>
<proteinExistence type="predicted"/>
<dbReference type="EMBL" id="KB745640">
    <property type="protein sequence ID" value="EOA93722.1"/>
    <property type="molecule type" value="Genomic_DNA"/>
</dbReference>
<evidence type="ECO:0000313" key="2">
    <source>
        <dbReference type="EMBL" id="EOA93722.1"/>
    </source>
</evidence>
<keyword evidence="3" id="KW-1185">Reference proteome</keyword>
<dbReference type="Proteomes" id="UP000296049">
    <property type="component" value="Unassembled WGS sequence"/>
</dbReference>